<dbReference type="RefSeq" id="WP_012406481.1">
    <property type="nucleotide sequence ID" value="NZ_JAKUCO010000070.1"/>
</dbReference>
<dbReference type="EMBL" id="JAYLVJ010000073">
    <property type="protein sequence ID" value="MEO1759287.1"/>
    <property type="molecule type" value="Genomic_DNA"/>
</dbReference>
<gene>
    <name evidence="1" type="ORF">VOI32_35950</name>
</gene>
<proteinExistence type="predicted"/>
<protein>
    <submittedName>
        <fullName evidence="1">Adhesin</fullName>
    </submittedName>
</protein>
<evidence type="ECO:0000313" key="1">
    <source>
        <dbReference type="EMBL" id="MEO1759287.1"/>
    </source>
</evidence>
<accession>A0ABV0E7Q3</accession>
<keyword evidence="2" id="KW-1185">Reference proteome</keyword>
<reference evidence="1 2" key="1">
    <citation type="submission" date="2024-01" db="EMBL/GenBank/DDBJ databases">
        <title>The diversity of rhizobia nodulating Mimosa spp. in eleven states of Brazil covering several biomes is determined by host plant, location, and edaphic factors.</title>
        <authorList>
            <person name="Rouws L."/>
            <person name="Barauna A."/>
            <person name="Beukes C."/>
            <person name="De Faria S.M."/>
            <person name="Gross E."/>
            <person name="Dos Reis Junior F.B."/>
            <person name="Simon M."/>
            <person name="Maluk M."/>
            <person name="Odee D.W."/>
            <person name="Kenicer G."/>
            <person name="Young J.P.W."/>
            <person name="Reis V.M."/>
            <person name="Zilli J."/>
            <person name="James E.K."/>
        </authorList>
    </citation>
    <scope>NUCLEOTIDE SEQUENCE [LARGE SCALE GENOMIC DNA]</scope>
    <source>
        <strain evidence="1 2">JHI1651</strain>
    </source>
</reference>
<evidence type="ECO:0000313" key="2">
    <source>
        <dbReference type="Proteomes" id="UP001462961"/>
    </source>
</evidence>
<name>A0ABV0E7Q3_9BURK</name>
<organism evidence="1 2">
    <name type="scientific">Paraburkholderia caribensis</name>
    <dbReference type="NCBI Taxonomy" id="75105"/>
    <lineage>
        <taxon>Bacteria</taxon>
        <taxon>Pseudomonadati</taxon>
        <taxon>Pseudomonadota</taxon>
        <taxon>Betaproteobacteria</taxon>
        <taxon>Burkholderiales</taxon>
        <taxon>Burkholderiaceae</taxon>
        <taxon>Paraburkholderia</taxon>
    </lineage>
</organism>
<comment type="caution">
    <text evidence="1">The sequence shown here is derived from an EMBL/GenBank/DDBJ whole genome shotgun (WGS) entry which is preliminary data.</text>
</comment>
<sequence length="99" mass="10704">MTNDGLDHIGDRHLDSTVNASQFTISEGDLTNLLRSPNTVSTPVSRTIQSGGSINYVREVNAGQVIGTDKFNNYQPTSTMTVITDKYGNLVTAFPGKLK</sequence>
<dbReference type="Proteomes" id="UP001462961">
    <property type="component" value="Unassembled WGS sequence"/>
</dbReference>